<keyword evidence="1" id="KW-0732">Signal</keyword>
<feature type="signal peptide" evidence="1">
    <location>
        <begin position="1"/>
        <end position="24"/>
    </location>
</feature>
<sequence>MISAILRTPFYCVLFCFSLSSLNASLTKLEDIEYCLRKTPPPKTKLIIGGVRKNSDPHWIISDDDSITINTDKYCGAEIISNGLVVHCMTPHYKAFLESATGGNRLHGFIRTIVFEHVLSRITPSHLESLPLYLDVLPPKGHFEASTNWFYSPYALEDITGLDQDPLDASHKSFADILAAFAEQHPDFAIESFSTPRLITTMKIESEMIGAFSRKESLLHKLYTYLHDTLNLRDIEFFAEITNGGQSVFTPLFAFKVRAVKNAAKL</sequence>
<dbReference type="EMBL" id="CP008743">
    <property type="protein sequence ID" value="ARN85110.1"/>
    <property type="molecule type" value="Genomic_DNA"/>
</dbReference>
<gene>
    <name evidence="2" type="ORF">GQ61_07195</name>
</gene>
<organism evidence="2 3">
    <name type="scientific">Candidatus Nucleicultrix amoebiphila FS5</name>
    <dbReference type="NCBI Taxonomy" id="1414854"/>
    <lineage>
        <taxon>Bacteria</taxon>
        <taxon>Pseudomonadati</taxon>
        <taxon>Pseudomonadota</taxon>
        <taxon>Alphaproteobacteria</taxon>
        <taxon>Holosporales</taxon>
        <taxon>Candidatus Nucleicultricaceae</taxon>
        <taxon>Candidatus Nucleicultrix</taxon>
    </lineage>
</organism>
<evidence type="ECO:0000313" key="3">
    <source>
        <dbReference type="Proteomes" id="UP000237351"/>
    </source>
</evidence>
<evidence type="ECO:0000313" key="2">
    <source>
        <dbReference type="EMBL" id="ARN85110.1"/>
    </source>
</evidence>
<feature type="chain" id="PRO_5012439032" evidence="1">
    <location>
        <begin position="25"/>
        <end position="266"/>
    </location>
</feature>
<reference evidence="2 3" key="1">
    <citation type="submission" date="2014-06" db="EMBL/GenBank/DDBJ databases">
        <title>The genome of the endonuclear symbiont Nucleicultrix amoebiphila.</title>
        <authorList>
            <person name="Schulz F."/>
            <person name="Horn M."/>
        </authorList>
    </citation>
    <scope>NUCLEOTIDE SEQUENCE [LARGE SCALE GENOMIC DNA]</scope>
    <source>
        <strain evidence="2 3">FS5</strain>
    </source>
</reference>
<dbReference type="Proteomes" id="UP000237351">
    <property type="component" value="Chromosome"/>
</dbReference>
<evidence type="ECO:0000256" key="1">
    <source>
        <dbReference type="SAM" id="SignalP"/>
    </source>
</evidence>
<keyword evidence="3" id="KW-1185">Reference proteome</keyword>
<protein>
    <submittedName>
        <fullName evidence="2">Uncharacterized protein</fullName>
    </submittedName>
</protein>
<dbReference type="AlphaFoldDB" id="A0A1W6N5G2"/>
<dbReference type="RefSeq" id="WP_085784637.1">
    <property type="nucleotide sequence ID" value="NZ_CP008743.1"/>
</dbReference>
<dbReference type="KEGG" id="naf:GQ61_07195"/>
<accession>A0A1W6N5G2</accession>
<proteinExistence type="predicted"/>
<name>A0A1W6N5G2_9PROT</name>